<dbReference type="FunFam" id="2.60.40.420:FF:000003">
    <property type="entry name" value="Blue copper"/>
    <property type="match status" value="1"/>
</dbReference>
<feature type="domain" description="Phytocyanin" evidence="5">
    <location>
        <begin position="25"/>
        <end position="124"/>
    </location>
</feature>
<dbReference type="STRING" id="4533.J3MTX4"/>
<gene>
    <name evidence="6" type="primary">LOC102715780</name>
</gene>
<dbReference type="PROSITE" id="PS51485">
    <property type="entry name" value="PHYTOCYANIN"/>
    <property type="match status" value="1"/>
</dbReference>
<dbReference type="GO" id="GO:0009055">
    <property type="term" value="F:electron transfer activity"/>
    <property type="evidence" value="ECO:0007669"/>
    <property type="project" value="InterPro"/>
</dbReference>
<dbReference type="GeneID" id="102715780"/>
<dbReference type="GO" id="GO:0046872">
    <property type="term" value="F:metal ion binding"/>
    <property type="evidence" value="ECO:0007669"/>
    <property type="project" value="UniProtKB-KW"/>
</dbReference>
<feature type="chain" id="PRO_5003774342" description="Phytocyanin domain-containing protein" evidence="4">
    <location>
        <begin position="24"/>
        <end position="176"/>
    </location>
</feature>
<accession>J3MTX4</accession>
<dbReference type="EnsemblPlants" id="OB08G25550.1">
    <property type="protein sequence ID" value="OB08G25550.1"/>
    <property type="gene ID" value="OB08G25550"/>
</dbReference>
<keyword evidence="1" id="KW-0479">Metal-binding</keyword>
<sequence>MAASSSVLIKLLVLVGCALAASAATTHTVGGSAGWSTGQTYDTWASGQTFAVGDKLVFNFAGGHTVTEVTKSDYEACSVSGNPISDTTTGPATIDLTSAGAHYYICTVAGHCTGGMKLAITVGSGSVSGTPPSTTPGSGTPPTTPSSSKPNGASASLQASAVAAAAAGVLVKLALF</sequence>
<dbReference type="InterPro" id="IPR039391">
    <property type="entry name" value="Phytocyanin-like"/>
</dbReference>
<evidence type="ECO:0000256" key="2">
    <source>
        <dbReference type="ARBA" id="ARBA00023180"/>
    </source>
</evidence>
<dbReference type="HOGENOM" id="CLU_058719_3_2_1"/>
<feature type="signal peptide" evidence="4">
    <location>
        <begin position="1"/>
        <end position="23"/>
    </location>
</feature>
<dbReference type="OMA" id="AIPCAAW"/>
<dbReference type="AlphaFoldDB" id="J3MTX4"/>
<dbReference type="PANTHER" id="PTHR33021">
    <property type="entry name" value="BLUE COPPER PROTEIN"/>
    <property type="match status" value="1"/>
</dbReference>
<keyword evidence="2" id="KW-0325">Glycoprotein</keyword>
<keyword evidence="4" id="KW-0732">Signal</keyword>
<dbReference type="SUPFAM" id="SSF49503">
    <property type="entry name" value="Cupredoxins"/>
    <property type="match status" value="1"/>
</dbReference>
<dbReference type="Proteomes" id="UP000006038">
    <property type="component" value="Chromosome 8"/>
</dbReference>
<name>J3MTX4_ORYBR</name>
<keyword evidence="7" id="KW-1185">Reference proteome</keyword>
<reference evidence="6" key="2">
    <citation type="submission" date="2013-04" db="UniProtKB">
        <authorList>
            <consortium name="EnsemblPlants"/>
        </authorList>
    </citation>
    <scope>IDENTIFICATION</scope>
</reference>
<evidence type="ECO:0000313" key="7">
    <source>
        <dbReference type="Proteomes" id="UP000006038"/>
    </source>
</evidence>
<organism evidence="6">
    <name type="scientific">Oryza brachyantha</name>
    <name type="common">malo sina</name>
    <dbReference type="NCBI Taxonomy" id="4533"/>
    <lineage>
        <taxon>Eukaryota</taxon>
        <taxon>Viridiplantae</taxon>
        <taxon>Streptophyta</taxon>
        <taxon>Embryophyta</taxon>
        <taxon>Tracheophyta</taxon>
        <taxon>Spermatophyta</taxon>
        <taxon>Magnoliopsida</taxon>
        <taxon>Liliopsida</taxon>
        <taxon>Poales</taxon>
        <taxon>Poaceae</taxon>
        <taxon>BOP clade</taxon>
        <taxon>Oryzoideae</taxon>
        <taxon>Oryzeae</taxon>
        <taxon>Oryzinae</taxon>
        <taxon>Oryza</taxon>
    </lineage>
</organism>
<evidence type="ECO:0000256" key="1">
    <source>
        <dbReference type="ARBA" id="ARBA00022723"/>
    </source>
</evidence>
<dbReference type="PANTHER" id="PTHR33021:SF496">
    <property type="entry name" value="OS08G0482700 PROTEIN"/>
    <property type="match status" value="1"/>
</dbReference>
<dbReference type="RefSeq" id="XP_006659514.1">
    <property type="nucleotide sequence ID" value="XM_006659451.3"/>
</dbReference>
<dbReference type="eggNOG" id="ENOG502RZ8U">
    <property type="taxonomic scope" value="Eukaryota"/>
</dbReference>
<evidence type="ECO:0000256" key="4">
    <source>
        <dbReference type="SAM" id="SignalP"/>
    </source>
</evidence>
<dbReference type="InterPro" id="IPR003245">
    <property type="entry name" value="Phytocyanin_dom"/>
</dbReference>
<reference evidence="6" key="1">
    <citation type="journal article" date="2013" name="Nat. Commun.">
        <title>Whole-genome sequencing of Oryza brachyantha reveals mechanisms underlying Oryza genome evolution.</title>
        <authorList>
            <person name="Chen J."/>
            <person name="Huang Q."/>
            <person name="Gao D."/>
            <person name="Wang J."/>
            <person name="Lang Y."/>
            <person name="Liu T."/>
            <person name="Li B."/>
            <person name="Bai Z."/>
            <person name="Luis Goicoechea J."/>
            <person name="Liang C."/>
            <person name="Chen C."/>
            <person name="Zhang W."/>
            <person name="Sun S."/>
            <person name="Liao Y."/>
            <person name="Zhang X."/>
            <person name="Yang L."/>
            <person name="Song C."/>
            <person name="Wang M."/>
            <person name="Shi J."/>
            <person name="Liu G."/>
            <person name="Liu J."/>
            <person name="Zhou H."/>
            <person name="Zhou W."/>
            <person name="Yu Q."/>
            <person name="An N."/>
            <person name="Chen Y."/>
            <person name="Cai Q."/>
            <person name="Wang B."/>
            <person name="Liu B."/>
            <person name="Min J."/>
            <person name="Huang Y."/>
            <person name="Wu H."/>
            <person name="Li Z."/>
            <person name="Zhang Y."/>
            <person name="Yin Y."/>
            <person name="Song W."/>
            <person name="Jiang J."/>
            <person name="Jackson S.A."/>
            <person name="Wing R.A."/>
            <person name="Wang J."/>
            <person name="Chen M."/>
        </authorList>
    </citation>
    <scope>NUCLEOTIDE SEQUENCE [LARGE SCALE GENOMIC DNA]</scope>
    <source>
        <strain evidence="6">cv. IRGC 101232</strain>
    </source>
</reference>
<dbReference type="InterPro" id="IPR008972">
    <property type="entry name" value="Cupredoxin"/>
</dbReference>
<dbReference type="KEGG" id="obr:102715780"/>
<evidence type="ECO:0000256" key="3">
    <source>
        <dbReference type="SAM" id="MobiDB-lite"/>
    </source>
</evidence>
<evidence type="ECO:0000313" key="6">
    <source>
        <dbReference type="EnsemblPlants" id="OB08G25550.1"/>
    </source>
</evidence>
<dbReference type="Gramene" id="OB08G25550.1">
    <property type="protein sequence ID" value="OB08G25550.1"/>
    <property type="gene ID" value="OB08G25550"/>
</dbReference>
<dbReference type="Pfam" id="PF02298">
    <property type="entry name" value="Cu_bind_like"/>
    <property type="match status" value="1"/>
</dbReference>
<feature type="region of interest" description="Disordered" evidence="3">
    <location>
        <begin position="125"/>
        <end position="153"/>
    </location>
</feature>
<evidence type="ECO:0000259" key="5">
    <source>
        <dbReference type="PROSITE" id="PS51485"/>
    </source>
</evidence>
<dbReference type="OrthoDB" id="1933492at2759"/>
<dbReference type="CDD" id="cd04216">
    <property type="entry name" value="Phytocyanin"/>
    <property type="match status" value="1"/>
</dbReference>
<dbReference type="GO" id="GO:0005886">
    <property type="term" value="C:plasma membrane"/>
    <property type="evidence" value="ECO:0007669"/>
    <property type="project" value="TreeGrafter"/>
</dbReference>
<proteinExistence type="predicted"/>
<dbReference type="Gene3D" id="2.60.40.420">
    <property type="entry name" value="Cupredoxins - blue copper proteins"/>
    <property type="match status" value="1"/>
</dbReference>
<protein>
    <recommendedName>
        <fullName evidence="5">Phytocyanin domain-containing protein</fullName>
    </recommendedName>
</protein>